<name>A0A166U9E2_9AGAM</name>
<dbReference type="Proteomes" id="UP000076532">
    <property type="component" value="Unassembled WGS sequence"/>
</dbReference>
<dbReference type="EMBL" id="KV417489">
    <property type="protein sequence ID" value="KZP31463.1"/>
    <property type="molecule type" value="Genomic_DNA"/>
</dbReference>
<gene>
    <name evidence="2" type="ORF">FIBSPDRAFT_1037455</name>
</gene>
<feature type="compositionally biased region" description="Polar residues" evidence="1">
    <location>
        <begin position="7"/>
        <end position="23"/>
    </location>
</feature>
<keyword evidence="3" id="KW-1185">Reference proteome</keyword>
<feature type="region of interest" description="Disordered" evidence="1">
    <location>
        <begin position="1"/>
        <end position="23"/>
    </location>
</feature>
<dbReference type="AlphaFoldDB" id="A0A166U9E2"/>
<reference evidence="2 3" key="1">
    <citation type="journal article" date="2016" name="Mol. Biol. Evol.">
        <title>Comparative Genomics of Early-Diverging Mushroom-Forming Fungi Provides Insights into the Origins of Lignocellulose Decay Capabilities.</title>
        <authorList>
            <person name="Nagy L.G."/>
            <person name="Riley R."/>
            <person name="Tritt A."/>
            <person name="Adam C."/>
            <person name="Daum C."/>
            <person name="Floudas D."/>
            <person name="Sun H."/>
            <person name="Yadav J.S."/>
            <person name="Pangilinan J."/>
            <person name="Larsson K.H."/>
            <person name="Matsuura K."/>
            <person name="Barry K."/>
            <person name="Labutti K."/>
            <person name="Kuo R."/>
            <person name="Ohm R.A."/>
            <person name="Bhattacharya S.S."/>
            <person name="Shirouzu T."/>
            <person name="Yoshinaga Y."/>
            <person name="Martin F.M."/>
            <person name="Grigoriev I.V."/>
            <person name="Hibbett D.S."/>
        </authorList>
    </citation>
    <scope>NUCLEOTIDE SEQUENCE [LARGE SCALE GENOMIC DNA]</scope>
    <source>
        <strain evidence="2 3">CBS 109695</strain>
    </source>
</reference>
<sequence length="152" mass="17464">MQDERQSQASTTSLTNTPRSLSLQTVSNQFNPRDRIQAGHDSLCDALHGPSTAGSNLPLYMNRLDRRERTEPHRFTPRTSTDYQQEIHYQSSQFPHPTLQHYEQMQSIYPSNNPDGGLWAYMDNRLICGSGTGFVTIIEESSHFERTHNFFT</sequence>
<evidence type="ECO:0000313" key="2">
    <source>
        <dbReference type="EMBL" id="KZP31463.1"/>
    </source>
</evidence>
<accession>A0A166U9E2</accession>
<organism evidence="2 3">
    <name type="scientific">Athelia psychrophila</name>
    <dbReference type="NCBI Taxonomy" id="1759441"/>
    <lineage>
        <taxon>Eukaryota</taxon>
        <taxon>Fungi</taxon>
        <taxon>Dikarya</taxon>
        <taxon>Basidiomycota</taxon>
        <taxon>Agaricomycotina</taxon>
        <taxon>Agaricomycetes</taxon>
        <taxon>Agaricomycetidae</taxon>
        <taxon>Atheliales</taxon>
        <taxon>Atheliaceae</taxon>
        <taxon>Athelia</taxon>
    </lineage>
</organism>
<evidence type="ECO:0000256" key="1">
    <source>
        <dbReference type="SAM" id="MobiDB-lite"/>
    </source>
</evidence>
<evidence type="ECO:0000313" key="3">
    <source>
        <dbReference type="Proteomes" id="UP000076532"/>
    </source>
</evidence>
<proteinExistence type="predicted"/>
<protein>
    <submittedName>
        <fullName evidence="2">Uncharacterized protein</fullName>
    </submittedName>
</protein>